<evidence type="ECO:0000256" key="4">
    <source>
        <dbReference type="ARBA" id="ARBA00023163"/>
    </source>
</evidence>
<sequence>MERKRTSKKQFLIYIQYLRENKILITGKLSPSNNPEDLEKLWNNLTKELNACGDGPVRDMHLWKKVFTEWKSATRKKARENKCLTDAEEALLQVTGSGAVTGLDVNELGQSQVSELSGPVVTTKKKGSPKKVVDDVEATTSAGTTRAKSTPSAAPKPKRKGAGDVLCDTYKTAATETGEKLEAISVAILEVASAINRYCDIVEASANSAELEYTVEASDKEENEDD</sequence>
<evidence type="ECO:0000256" key="2">
    <source>
        <dbReference type="ARBA" id="ARBA00016807"/>
    </source>
</evidence>
<feature type="region of interest" description="Disordered" evidence="6">
    <location>
        <begin position="119"/>
        <end position="162"/>
    </location>
</feature>
<reference evidence="8 9" key="1">
    <citation type="journal article" date="2023" name="Insect Mol. Biol.">
        <title>Genome sequencing provides insights into the evolution of gene families encoding plant cell wall-degrading enzymes in longhorned beetles.</title>
        <authorList>
            <person name="Shin N.R."/>
            <person name="Okamura Y."/>
            <person name="Kirsch R."/>
            <person name="Pauchet Y."/>
        </authorList>
    </citation>
    <scope>NUCLEOTIDE SEQUENCE [LARGE SCALE GENOMIC DNA]</scope>
    <source>
        <strain evidence="8">EAD_L_NR</strain>
    </source>
</reference>
<keyword evidence="9" id="KW-1185">Reference proteome</keyword>
<evidence type="ECO:0000313" key="8">
    <source>
        <dbReference type="EMBL" id="KAJ8911940.1"/>
    </source>
</evidence>
<evidence type="ECO:0000259" key="7">
    <source>
        <dbReference type="Pfam" id="PF13873"/>
    </source>
</evidence>
<organism evidence="8 9">
    <name type="scientific">Exocentrus adspersus</name>
    <dbReference type="NCBI Taxonomy" id="1586481"/>
    <lineage>
        <taxon>Eukaryota</taxon>
        <taxon>Metazoa</taxon>
        <taxon>Ecdysozoa</taxon>
        <taxon>Arthropoda</taxon>
        <taxon>Hexapoda</taxon>
        <taxon>Insecta</taxon>
        <taxon>Pterygota</taxon>
        <taxon>Neoptera</taxon>
        <taxon>Endopterygota</taxon>
        <taxon>Coleoptera</taxon>
        <taxon>Polyphaga</taxon>
        <taxon>Cucujiformia</taxon>
        <taxon>Chrysomeloidea</taxon>
        <taxon>Cerambycidae</taxon>
        <taxon>Lamiinae</taxon>
        <taxon>Acanthocinini</taxon>
        <taxon>Exocentrus</taxon>
    </lineage>
</organism>
<protein>
    <recommendedName>
        <fullName evidence="2">Regulatory protein zeste</fullName>
    </recommendedName>
</protein>
<keyword evidence="4" id="KW-0804">Transcription</keyword>
<name>A0AAV8VCQ6_9CUCU</name>
<feature type="domain" description="Myb/SANT-like DNA-binding" evidence="7">
    <location>
        <begin position="4"/>
        <end position="78"/>
    </location>
</feature>
<comment type="subunit">
    <text evidence="1">Self-associates forming complexes of several hundred monomers.</text>
</comment>
<dbReference type="Proteomes" id="UP001159042">
    <property type="component" value="Unassembled WGS sequence"/>
</dbReference>
<keyword evidence="3" id="KW-0805">Transcription regulation</keyword>
<comment type="function">
    <text evidence="5">Involved in transvection phenomena (= synapsis-dependent gene expression), where the synaptic pairing of chromosomes carrying genes with which zeste interacts influences the expression of these genes. Zeste binds to DNA and stimulates transcription from a nearby promoter.</text>
</comment>
<evidence type="ECO:0000256" key="6">
    <source>
        <dbReference type="SAM" id="MobiDB-lite"/>
    </source>
</evidence>
<dbReference type="EMBL" id="JANEYG010000154">
    <property type="protein sequence ID" value="KAJ8911940.1"/>
    <property type="molecule type" value="Genomic_DNA"/>
</dbReference>
<dbReference type="InterPro" id="IPR028002">
    <property type="entry name" value="Myb_DNA-bind_5"/>
</dbReference>
<dbReference type="AlphaFoldDB" id="A0AAV8VCQ6"/>
<feature type="compositionally biased region" description="Polar residues" evidence="6">
    <location>
        <begin position="138"/>
        <end position="152"/>
    </location>
</feature>
<proteinExistence type="predicted"/>
<evidence type="ECO:0000256" key="1">
    <source>
        <dbReference type="ARBA" id="ARBA00011764"/>
    </source>
</evidence>
<gene>
    <name evidence="8" type="ORF">NQ315_016282</name>
</gene>
<dbReference type="Pfam" id="PF13873">
    <property type="entry name" value="Myb_DNA-bind_5"/>
    <property type="match status" value="1"/>
</dbReference>
<evidence type="ECO:0000256" key="3">
    <source>
        <dbReference type="ARBA" id="ARBA00023015"/>
    </source>
</evidence>
<evidence type="ECO:0000313" key="9">
    <source>
        <dbReference type="Proteomes" id="UP001159042"/>
    </source>
</evidence>
<comment type="caution">
    <text evidence="8">The sequence shown here is derived from an EMBL/GenBank/DDBJ whole genome shotgun (WGS) entry which is preliminary data.</text>
</comment>
<evidence type="ECO:0000256" key="5">
    <source>
        <dbReference type="ARBA" id="ARBA00025466"/>
    </source>
</evidence>
<accession>A0AAV8VCQ6</accession>